<dbReference type="Proteomes" id="UP001151760">
    <property type="component" value="Unassembled WGS sequence"/>
</dbReference>
<dbReference type="EMBL" id="BQNB010017313">
    <property type="protein sequence ID" value="GJT61729.1"/>
    <property type="molecule type" value="Genomic_DNA"/>
</dbReference>
<keyword evidence="2" id="KW-1185">Reference proteome</keyword>
<evidence type="ECO:0000313" key="2">
    <source>
        <dbReference type="Proteomes" id="UP001151760"/>
    </source>
</evidence>
<protein>
    <submittedName>
        <fullName evidence="1">Uncharacterized protein</fullName>
    </submittedName>
</protein>
<reference evidence="1" key="2">
    <citation type="submission" date="2022-01" db="EMBL/GenBank/DDBJ databases">
        <authorList>
            <person name="Yamashiro T."/>
            <person name="Shiraishi A."/>
            <person name="Satake H."/>
            <person name="Nakayama K."/>
        </authorList>
    </citation>
    <scope>NUCLEOTIDE SEQUENCE</scope>
</reference>
<organism evidence="1 2">
    <name type="scientific">Tanacetum coccineum</name>
    <dbReference type="NCBI Taxonomy" id="301880"/>
    <lineage>
        <taxon>Eukaryota</taxon>
        <taxon>Viridiplantae</taxon>
        <taxon>Streptophyta</taxon>
        <taxon>Embryophyta</taxon>
        <taxon>Tracheophyta</taxon>
        <taxon>Spermatophyta</taxon>
        <taxon>Magnoliopsida</taxon>
        <taxon>eudicotyledons</taxon>
        <taxon>Gunneridae</taxon>
        <taxon>Pentapetalae</taxon>
        <taxon>asterids</taxon>
        <taxon>campanulids</taxon>
        <taxon>Asterales</taxon>
        <taxon>Asteraceae</taxon>
        <taxon>Asteroideae</taxon>
        <taxon>Anthemideae</taxon>
        <taxon>Anthemidinae</taxon>
        <taxon>Tanacetum</taxon>
    </lineage>
</organism>
<evidence type="ECO:0000313" key="1">
    <source>
        <dbReference type="EMBL" id="GJT61729.1"/>
    </source>
</evidence>
<sequence length="86" mass="9880">MEALYPVSYPEFYYVDGPGFLKPLVLAVLSFDHKSFKSSASFGKFNILYIDKSKRLLSMLNDKTLSMMLGYLISQMNEAERDLKLL</sequence>
<reference evidence="1" key="1">
    <citation type="journal article" date="2022" name="Int. J. Mol. Sci.">
        <title>Draft Genome of Tanacetum Coccineum: Genomic Comparison of Closely Related Tanacetum-Family Plants.</title>
        <authorList>
            <person name="Yamashiro T."/>
            <person name="Shiraishi A."/>
            <person name="Nakayama K."/>
            <person name="Satake H."/>
        </authorList>
    </citation>
    <scope>NUCLEOTIDE SEQUENCE</scope>
</reference>
<proteinExistence type="predicted"/>
<gene>
    <name evidence="1" type="ORF">Tco_1005262</name>
</gene>
<name>A0ABQ5FFF5_9ASTR</name>
<comment type="caution">
    <text evidence="1">The sequence shown here is derived from an EMBL/GenBank/DDBJ whole genome shotgun (WGS) entry which is preliminary data.</text>
</comment>
<accession>A0ABQ5FFF5</accession>